<comment type="caution">
    <text evidence="3">The sequence shown here is derived from an EMBL/GenBank/DDBJ whole genome shotgun (WGS) entry which is preliminary data.</text>
</comment>
<dbReference type="EMBL" id="BGPR01231524">
    <property type="protein sequence ID" value="GBL77224.1"/>
    <property type="molecule type" value="Genomic_DNA"/>
</dbReference>
<gene>
    <name evidence="3" type="ORF">AVEN_176556_1</name>
    <name evidence="2" type="ORF">AVEN_40062_1</name>
</gene>
<reference evidence="3 4" key="1">
    <citation type="journal article" date="2019" name="Sci. Rep.">
        <title>Orb-weaving spider Araneus ventricosus genome elucidates the spidroin gene catalogue.</title>
        <authorList>
            <person name="Kono N."/>
            <person name="Nakamura H."/>
            <person name="Ohtoshi R."/>
            <person name="Moran D.A.P."/>
            <person name="Shinohara A."/>
            <person name="Yoshida Y."/>
            <person name="Fujiwara M."/>
            <person name="Mori M."/>
            <person name="Tomita M."/>
            <person name="Arakawa K."/>
        </authorList>
    </citation>
    <scope>NUCLEOTIDE SEQUENCE [LARGE SCALE GENOMIC DNA]</scope>
</reference>
<proteinExistence type="predicted"/>
<dbReference type="Proteomes" id="UP000499080">
    <property type="component" value="Unassembled WGS sequence"/>
</dbReference>
<evidence type="ECO:0000313" key="2">
    <source>
        <dbReference type="EMBL" id="GBL77224.1"/>
    </source>
</evidence>
<dbReference type="AlphaFoldDB" id="A0A4Y2ABW2"/>
<keyword evidence="4" id="KW-1185">Reference proteome</keyword>
<organism evidence="3 4">
    <name type="scientific">Araneus ventricosus</name>
    <name type="common">Orbweaver spider</name>
    <name type="synonym">Epeira ventricosa</name>
    <dbReference type="NCBI Taxonomy" id="182803"/>
    <lineage>
        <taxon>Eukaryota</taxon>
        <taxon>Metazoa</taxon>
        <taxon>Ecdysozoa</taxon>
        <taxon>Arthropoda</taxon>
        <taxon>Chelicerata</taxon>
        <taxon>Arachnida</taxon>
        <taxon>Araneae</taxon>
        <taxon>Araneomorphae</taxon>
        <taxon>Entelegynae</taxon>
        <taxon>Araneoidea</taxon>
        <taxon>Araneidae</taxon>
        <taxon>Araneus</taxon>
    </lineage>
</organism>
<feature type="region of interest" description="Disordered" evidence="1">
    <location>
        <begin position="1"/>
        <end position="26"/>
    </location>
</feature>
<sequence>MFLQRQREPGRPRHLGGVDKKLANKEERARIQAVKEENKRLKYVSASKSSTSYEPLQEESSSNSSENIDSEDFPTLIESSAPVTSKSVMRKHLITPMLVAALDRCK</sequence>
<feature type="compositionally biased region" description="Low complexity" evidence="1">
    <location>
        <begin position="58"/>
        <end position="67"/>
    </location>
</feature>
<evidence type="ECO:0000313" key="4">
    <source>
        <dbReference type="Proteomes" id="UP000499080"/>
    </source>
</evidence>
<accession>A0A4Y2ABW2</accession>
<name>A0A4Y2ABW2_ARAVE</name>
<evidence type="ECO:0000313" key="3">
    <source>
        <dbReference type="EMBL" id="GBL77302.1"/>
    </source>
</evidence>
<protein>
    <submittedName>
        <fullName evidence="3">Uncharacterized protein</fullName>
    </submittedName>
</protein>
<feature type="region of interest" description="Disordered" evidence="1">
    <location>
        <begin position="38"/>
        <end position="85"/>
    </location>
</feature>
<dbReference type="EMBL" id="BGPR01231549">
    <property type="protein sequence ID" value="GBL77302.1"/>
    <property type="molecule type" value="Genomic_DNA"/>
</dbReference>
<evidence type="ECO:0000256" key="1">
    <source>
        <dbReference type="SAM" id="MobiDB-lite"/>
    </source>
</evidence>